<dbReference type="EMBL" id="CM035439">
    <property type="protein sequence ID" value="KAH7283538.1"/>
    <property type="molecule type" value="Genomic_DNA"/>
</dbReference>
<evidence type="ECO:0000313" key="2">
    <source>
        <dbReference type="Proteomes" id="UP000825935"/>
    </source>
</evidence>
<keyword evidence="2" id="KW-1185">Reference proteome</keyword>
<evidence type="ECO:0000313" key="1">
    <source>
        <dbReference type="EMBL" id="KAH7283538.1"/>
    </source>
</evidence>
<comment type="caution">
    <text evidence="1">The sequence shown here is derived from an EMBL/GenBank/DDBJ whole genome shotgun (WGS) entry which is preliminary data.</text>
</comment>
<organism evidence="1 2">
    <name type="scientific">Ceratopteris richardii</name>
    <name type="common">Triangle waterfern</name>
    <dbReference type="NCBI Taxonomy" id="49495"/>
    <lineage>
        <taxon>Eukaryota</taxon>
        <taxon>Viridiplantae</taxon>
        <taxon>Streptophyta</taxon>
        <taxon>Embryophyta</taxon>
        <taxon>Tracheophyta</taxon>
        <taxon>Polypodiopsida</taxon>
        <taxon>Polypodiidae</taxon>
        <taxon>Polypodiales</taxon>
        <taxon>Pteridineae</taxon>
        <taxon>Pteridaceae</taxon>
        <taxon>Parkerioideae</taxon>
        <taxon>Ceratopteris</taxon>
    </lineage>
</organism>
<reference evidence="1" key="1">
    <citation type="submission" date="2021-08" db="EMBL/GenBank/DDBJ databases">
        <title>WGS assembly of Ceratopteris richardii.</title>
        <authorList>
            <person name="Marchant D.B."/>
            <person name="Chen G."/>
            <person name="Jenkins J."/>
            <person name="Shu S."/>
            <person name="Leebens-Mack J."/>
            <person name="Grimwood J."/>
            <person name="Schmutz J."/>
            <person name="Soltis P."/>
            <person name="Soltis D."/>
            <person name="Chen Z.-H."/>
        </authorList>
    </citation>
    <scope>NUCLEOTIDE SEQUENCE</scope>
    <source>
        <strain evidence="1">Whitten #5841</strain>
        <tissue evidence="1">Leaf</tissue>
    </source>
</reference>
<dbReference type="Proteomes" id="UP000825935">
    <property type="component" value="Chromosome 34"/>
</dbReference>
<name>A0A8T2QIQ5_CERRI</name>
<proteinExistence type="predicted"/>
<accession>A0A8T2QIQ5</accession>
<protein>
    <submittedName>
        <fullName evidence="1">Uncharacterized protein</fullName>
    </submittedName>
</protein>
<sequence length="97" mass="10978">MMQRRLSHTKSEAGILLFSILVLVFSGFKSDAARSYTAPLAELSKATFMEYRKNAELRLSFASMPSVNPRKEMMMISEGHSEVRSTVSYINSVYIHP</sequence>
<dbReference type="AlphaFoldDB" id="A0A8T2QIQ5"/>
<gene>
    <name evidence="1" type="ORF">KP509_34G012200</name>
</gene>